<name>A0A077Y9E2_PLAYE</name>
<dbReference type="VEuPathDB" id="PlasmoDB:PY03777"/>
<sequence length="748" mass="87575">MMLYLIVLALAYIANIGRCKYNIQHSGKLILTEQLNNISSIRVINDGESIKLETEYLINFPIYCIPYITIDNNIQQNKKTIYYIKQEFQNSLNLYKNNINLGPITFNDKFYITGMAANNGLLLVIVDVDIYKFDNEKKKFFLVNVNDEKYDKIFNNDQMYYTGIISDIIENQFFIICTIKEKYFIAHVKYDNNTGSIDVIDVIEKLNGKNLFVVNSISIIEDRLYIAENAENIYQVIIDRKEKKNNNIKGINIYSFANKNEKILGLSSKMILNPMTNHFNDYLIVNTKKILEDKPSSENCVYLININTSNNKEFEIYNIIDMYSSDINPMYFSVYDIFISMDSRKDPKEQKLWMKQLKNNKPKYLNIPNKENYENNENKENIEDEKYMLEVLWSNQFNCTINKGSIDLRNVKSISKNNNEIKKIPIKKIDNNFSTSPNVISSSTCPKENKIFDDVCYYDSQKNYVSSLNNLEAYSDNYSGNIIFDGIKNYIAFDYKSGKGVHLLSYPLNNLIYIYLKNGNIKISLPEPFGLAIDKYNSTDIEVIIYVTCNDKNKNYVNKCVINQLNKSYQCYNIYKKKKENSELFQYISYITHKNEKNEESNYIYLSNNKKSIYKLEKNGKKWMFDEWLSLEKPNQRVGPVSTLLNYFYVHKNMLNTLKNKYPQNEVIAKLATSNEEDLHITEDGYIFLQNSHTVVFATNYDAYGKETGSQINFYAKLFDENYHQSFEVDSIVMSIENASTISYYLHE</sequence>
<dbReference type="AlphaFoldDB" id="A0A077Y9E2"/>
<evidence type="ECO:0000313" key="3">
    <source>
        <dbReference type="EMBL" id="VTZ78622.1"/>
    </source>
</evidence>
<accession>A0A077Y9E2</accession>
<dbReference type="EMBL" id="LK934637">
    <property type="protein sequence ID" value="CDU18205.1"/>
    <property type="molecule type" value="Genomic_DNA"/>
</dbReference>
<dbReference type="Proteomes" id="UP000072904">
    <property type="component" value="Chromosome 9"/>
</dbReference>
<feature type="chain" id="PRO_5014501991" evidence="1">
    <location>
        <begin position="20"/>
        <end position="748"/>
    </location>
</feature>
<keyword evidence="1" id="KW-0732">Signal</keyword>
<evidence type="ECO:0000256" key="1">
    <source>
        <dbReference type="SAM" id="SignalP"/>
    </source>
</evidence>
<reference evidence="2" key="3">
    <citation type="submission" date="2014-05" db="EMBL/GenBank/DDBJ databases">
        <authorList>
            <person name="Aslett A.Martin."/>
            <person name="De Silva Nishadi"/>
        </authorList>
    </citation>
    <scope>NUCLEOTIDE SEQUENCE</scope>
    <source>
        <strain evidence="2">YM</strain>
    </source>
</reference>
<feature type="signal peptide" evidence="1">
    <location>
        <begin position="1"/>
        <end position="19"/>
    </location>
</feature>
<dbReference type="RefSeq" id="XP_723979.1">
    <property type="nucleotide sequence ID" value="XM_718886.1"/>
</dbReference>
<dbReference type="KEGG" id="pyo:PY17X_0943800"/>
<reference evidence="4 5" key="1">
    <citation type="journal article" date="2014" name="BMC Biol.">
        <title>A comprehensive evaluation of rodent malaria parasite genomes and gene expression.</title>
        <authorList>
            <person name="Otto T.D."/>
            <person name="Bohme U."/>
            <person name="Jackson A.P."/>
            <person name="Hunt M."/>
            <person name="Franke-Fayard B."/>
            <person name="Hoeijmakers W.A."/>
            <person name="Religa A.A."/>
            <person name="Robertson L."/>
            <person name="Sanders M."/>
            <person name="Ogun S.A."/>
            <person name="Cunningham D."/>
            <person name="Erhart A."/>
            <person name="Billker O."/>
            <person name="Khan S.M."/>
            <person name="Stunnenberg H.G."/>
            <person name="Langhorne J."/>
            <person name="Holder A.A."/>
            <person name="Waters A.P."/>
            <person name="Newbold C.I."/>
            <person name="Pain A."/>
            <person name="Berriman M."/>
            <person name="Janse C.J."/>
        </authorList>
    </citation>
    <scope>NUCLEOTIDE SEQUENCE [LARGE SCALE GENOMIC DNA]</scope>
    <source>
        <strain evidence="3 4">17X</strain>
        <strain evidence="2 5">YM</strain>
    </source>
</reference>
<dbReference type="VEuPathDB" id="PlasmoDB:Py17XNL_000900446"/>
<dbReference type="GeneID" id="3789304"/>
<dbReference type="OMA" id="IMNNKEM"/>
<dbReference type="VEuPathDB" id="PlasmoDB:PYYM_0942900"/>
<dbReference type="OrthoDB" id="391178at2759"/>
<reference evidence="3" key="4">
    <citation type="submission" date="2019-05" db="EMBL/GenBank/DDBJ databases">
        <authorList>
            <consortium name="Pathogen Informatics"/>
        </authorList>
    </citation>
    <scope>NUCLEOTIDE SEQUENCE</scope>
    <source>
        <strain evidence="3">17X</strain>
    </source>
</reference>
<organism evidence="2 5">
    <name type="scientific">Plasmodium yoelii</name>
    <dbReference type="NCBI Taxonomy" id="5861"/>
    <lineage>
        <taxon>Eukaryota</taxon>
        <taxon>Sar</taxon>
        <taxon>Alveolata</taxon>
        <taxon>Apicomplexa</taxon>
        <taxon>Aconoidasida</taxon>
        <taxon>Haemosporida</taxon>
        <taxon>Plasmodiidae</taxon>
        <taxon>Plasmodium</taxon>
        <taxon>Plasmodium (Vinckeia)</taxon>
    </lineage>
</organism>
<dbReference type="EMBL" id="LM993663">
    <property type="protein sequence ID" value="VTZ78622.1"/>
    <property type="molecule type" value="Genomic_DNA"/>
</dbReference>
<evidence type="ECO:0000313" key="5">
    <source>
        <dbReference type="Proteomes" id="UP000072904"/>
    </source>
</evidence>
<evidence type="ECO:0000313" key="2">
    <source>
        <dbReference type="EMBL" id="CDU18205.1"/>
    </source>
</evidence>
<gene>
    <name evidence="3" type="ORF">PY17X_0943800</name>
    <name evidence="2" type="ORF">PYYM_0942900</name>
</gene>
<reference evidence="3" key="2">
    <citation type="submission" date="2014-05" db="EMBL/GenBank/DDBJ databases">
        <authorList>
            <person name="Aslett M.A."/>
            <person name="De Silva N."/>
        </authorList>
    </citation>
    <scope>NUCLEOTIDE SEQUENCE</scope>
    <source>
        <strain evidence="3">17X</strain>
    </source>
</reference>
<proteinExistence type="predicted"/>
<dbReference type="Proteomes" id="UP000072874">
    <property type="component" value="Chromosome 9"/>
</dbReference>
<evidence type="ECO:0000313" key="4">
    <source>
        <dbReference type="Proteomes" id="UP000072874"/>
    </source>
</evidence>
<protein>
    <submittedName>
        <fullName evidence="2">Translocon component PTEX88, putative</fullName>
    </submittedName>
</protein>
<dbReference type="VEuPathDB" id="PlasmoDB:PY17X_0943800"/>